<keyword evidence="2" id="KW-0677">Repeat</keyword>
<feature type="region of interest" description="Disordered" evidence="6">
    <location>
        <begin position="1"/>
        <end position="82"/>
    </location>
</feature>
<dbReference type="InterPro" id="IPR036236">
    <property type="entry name" value="Znf_C2H2_sf"/>
</dbReference>
<feature type="domain" description="C2H2-type" evidence="7">
    <location>
        <begin position="192"/>
        <end position="219"/>
    </location>
</feature>
<protein>
    <recommendedName>
        <fullName evidence="7">C2H2-type domain-containing protein</fullName>
    </recommendedName>
</protein>
<feature type="domain" description="C2H2-type" evidence="7">
    <location>
        <begin position="455"/>
        <end position="482"/>
    </location>
</feature>
<dbReference type="EMBL" id="CAJNOK010008795">
    <property type="protein sequence ID" value="CAF1073006.1"/>
    <property type="molecule type" value="Genomic_DNA"/>
</dbReference>
<feature type="compositionally biased region" description="Polar residues" evidence="6">
    <location>
        <begin position="348"/>
        <end position="358"/>
    </location>
</feature>
<name>A0A8S2K3E6_9BILA</name>
<proteinExistence type="predicted"/>
<dbReference type="AlphaFoldDB" id="A0A8S2K3E6"/>
<dbReference type="SUPFAM" id="SSF57667">
    <property type="entry name" value="beta-beta-alpha zinc fingers"/>
    <property type="match status" value="5"/>
</dbReference>
<reference evidence="9" key="1">
    <citation type="submission" date="2021-02" db="EMBL/GenBank/DDBJ databases">
        <authorList>
            <person name="Nowell W R."/>
        </authorList>
    </citation>
    <scope>NUCLEOTIDE SEQUENCE</scope>
</reference>
<evidence type="ECO:0000256" key="4">
    <source>
        <dbReference type="ARBA" id="ARBA00022833"/>
    </source>
</evidence>
<dbReference type="Proteomes" id="UP000682733">
    <property type="component" value="Unassembled WGS sequence"/>
</dbReference>
<dbReference type="FunFam" id="3.30.160.60:FF:000100">
    <property type="entry name" value="Zinc finger 45-like"/>
    <property type="match status" value="1"/>
</dbReference>
<dbReference type="PANTHER" id="PTHR24379:SF121">
    <property type="entry name" value="C2H2-TYPE DOMAIN-CONTAINING PROTEIN"/>
    <property type="match status" value="1"/>
</dbReference>
<evidence type="ECO:0000313" key="10">
    <source>
        <dbReference type="Proteomes" id="UP000682733"/>
    </source>
</evidence>
<feature type="domain" description="C2H2-type" evidence="7">
    <location>
        <begin position="813"/>
        <end position="840"/>
    </location>
</feature>
<dbReference type="GO" id="GO:0008270">
    <property type="term" value="F:zinc ion binding"/>
    <property type="evidence" value="ECO:0007669"/>
    <property type="project" value="UniProtKB-KW"/>
</dbReference>
<feature type="compositionally biased region" description="Polar residues" evidence="6">
    <location>
        <begin position="51"/>
        <end position="61"/>
    </location>
</feature>
<evidence type="ECO:0000256" key="5">
    <source>
        <dbReference type="PROSITE-ProRule" id="PRU00042"/>
    </source>
</evidence>
<feature type="compositionally biased region" description="Basic and acidic residues" evidence="6">
    <location>
        <begin position="336"/>
        <end position="347"/>
    </location>
</feature>
<feature type="domain" description="C2H2-type" evidence="7">
    <location>
        <begin position="248"/>
        <end position="276"/>
    </location>
</feature>
<evidence type="ECO:0000313" key="9">
    <source>
        <dbReference type="EMBL" id="CAF3837063.1"/>
    </source>
</evidence>
<dbReference type="EMBL" id="CAJOBA010008810">
    <property type="protein sequence ID" value="CAF3837063.1"/>
    <property type="molecule type" value="Genomic_DNA"/>
</dbReference>
<dbReference type="InterPro" id="IPR013087">
    <property type="entry name" value="Znf_C2H2_type"/>
</dbReference>
<feature type="non-terminal residue" evidence="9">
    <location>
        <position position="849"/>
    </location>
</feature>
<dbReference type="Proteomes" id="UP000677228">
    <property type="component" value="Unassembled WGS sequence"/>
</dbReference>
<evidence type="ECO:0000256" key="2">
    <source>
        <dbReference type="ARBA" id="ARBA00022737"/>
    </source>
</evidence>
<evidence type="ECO:0000256" key="1">
    <source>
        <dbReference type="ARBA" id="ARBA00022723"/>
    </source>
</evidence>
<keyword evidence="4" id="KW-0862">Zinc</keyword>
<evidence type="ECO:0000313" key="8">
    <source>
        <dbReference type="EMBL" id="CAF1073006.1"/>
    </source>
</evidence>
<gene>
    <name evidence="8" type="ORF">OVA965_LOCUS17986</name>
    <name evidence="9" type="ORF">TMI583_LOCUS17998</name>
</gene>
<feature type="domain" description="C2H2-type" evidence="7">
    <location>
        <begin position="733"/>
        <end position="764"/>
    </location>
</feature>
<accession>A0A8S2K3E6</accession>
<dbReference type="PROSITE" id="PS00028">
    <property type="entry name" value="ZINC_FINGER_C2H2_1"/>
    <property type="match status" value="11"/>
</dbReference>
<comment type="caution">
    <text evidence="9">The sequence shown here is derived from an EMBL/GenBank/DDBJ whole genome shotgun (WGS) entry which is preliminary data.</text>
</comment>
<feature type="domain" description="C2H2-type" evidence="7">
    <location>
        <begin position="276"/>
        <end position="303"/>
    </location>
</feature>
<evidence type="ECO:0000256" key="3">
    <source>
        <dbReference type="ARBA" id="ARBA00022771"/>
    </source>
</evidence>
<keyword evidence="3 5" id="KW-0863">Zinc-finger</keyword>
<dbReference type="Gene3D" id="3.30.160.60">
    <property type="entry name" value="Classic Zinc Finger"/>
    <property type="match status" value="7"/>
</dbReference>
<feature type="domain" description="C2H2-type" evidence="7">
    <location>
        <begin position="164"/>
        <end position="191"/>
    </location>
</feature>
<feature type="compositionally biased region" description="Acidic residues" evidence="6">
    <location>
        <begin position="67"/>
        <end position="82"/>
    </location>
</feature>
<dbReference type="Pfam" id="PF00096">
    <property type="entry name" value="zf-C2H2"/>
    <property type="match status" value="5"/>
</dbReference>
<dbReference type="PANTHER" id="PTHR24379">
    <property type="entry name" value="KRAB AND ZINC FINGER DOMAIN-CONTAINING"/>
    <property type="match status" value="1"/>
</dbReference>
<feature type="domain" description="C2H2-type" evidence="7">
    <location>
        <begin position="571"/>
        <end position="594"/>
    </location>
</feature>
<dbReference type="SMART" id="SM00355">
    <property type="entry name" value="ZnF_C2H2"/>
    <property type="match status" value="16"/>
</dbReference>
<feature type="region of interest" description="Disordered" evidence="6">
    <location>
        <begin position="336"/>
        <end position="361"/>
    </location>
</feature>
<dbReference type="PROSITE" id="PS50157">
    <property type="entry name" value="ZINC_FINGER_C2H2_2"/>
    <property type="match status" value="10"/>
</dbReference>
<evidence type="ECO:0000256" key="6">
    <source>
        <dbReference type="SAM" id="MobiDB-lite"/>
    </source>
</evidence>
<feature type="domain" description="C2H2-type" evidence="7">
    <location>
        <begin position="220"/>
        <end position="247"/>
    </location>
</feature>
<keyword evidence="1" id="KW-0479">Metal-binding</keyword>
<evidence type="ECO:0000259" key="7">
    <source>
        <dbReference type="PROSITE" id="PS50157"/>
    </source>
</evidence>
<sequence>MITHKTTLMSRRKQTNPKACKREASEDEPDEPCSKKKATEQNNVIAPENFECNNSNETIRTPGSDDLLNDECEDDFDDEDKADEESSIFNNDELLNSELKCGLCQQSFYDSEEWNHHRLYECQFITGELGGYGSPLSDGQTLDDYSNQLDNVSHGNGPTTEYPYSCTFCEKSYTNMALLLKHEQVHADLMPFRCTYCGKGFKHRRSLNRHSKLHTGEKKFKCLFCDSSFARSDHLKAHARTHNNDKPFQCHICSCGYNSQAALKVHLSHSHSKPKFKCLNCCKEFESNNALDEHIYTYHKIQPTDKSKQCPCCPRVCLGEESLRCHISEEHSSILRKSDEQAEENNHNDFSTNSSIDNGKTRQTNDCDVASVFTVCPKVEQHSPVLSSSPPPPSCSTTKSSHFNKLPSTLFNDTHYLSAATTDSDFSASKVLKPLPSSLNHHLLVSQRLSEMSDTYCDLCNANFNTRENYLVHMRTHSQQIPSLISRFPPLPPTSNELHRIINEFSLIERTIMCEKCNRSFDNFQIYLQHYSLQHCLQLIKCLICYDLFETMQQFYNHIERLHPSKTIESYKCRLCNAVYKQKSDFISHVKTVHYQRIKQQEQQQSFLKNCPHCPCIFHNHAEYVNHILTIHEINSNDKTQIYCRCPYCSIKLPIGLLDYHIENAHNNKKSNNHENGTSNGHYSLTLIEQKINNKLHKPSSINKPVVYSTSTRKSPTTNCPSSTTYPISNTTYSCQICDLRFNNELLLIEHKRLEHNIHTLSPTLIDNCIESSVTHSSSTITSSFKCSYCENLFTSKTQLERHTRIHVSSNNLRCNICDRSFSTIEILSEHKLTHCKSTTTNICIYCNQ</sequence>
<feature type="domain" description="C2H2-type" evidence="7">
    <location>
        <begin position="785"/>
        <end position="812"/>
    </location>
</feature>
<dbReference type="FunFam" id="3.30.160.60:FF:000706">
    <property type="entry name" value="Zinc finger protein"/>
    <property type="match status" value="1"/>
</dbReference>
<organism evidence="9 10">
    <name type="scientific">Didymodactylos carnosus</name>
    <dbReference type="NCBI Taxonomy" id="1234261"/>
    <lineage>
        <taxon>Eukaryota</taxon>
        <taxon>Metazoa</taxon>
        <taxon>Spiralia</taxon>
        <taxon>Gnathifera</taxon>
        <taxon>Rotifera</taxon>
        <taxon>Eurotatoria</taxon>
        <taxon>Bdelloidea</taxon>
        <taxon>Philodinida</taxon>
        <taxon>Philodinidae</taxon>
        <taxon>Didymodactylos</taxon>
    </lineage>
</organism>